<organism evidence="1 2">
    <name type="scientific">Taurinivorans muris</name>
    <dbReference type="NCBI Taxonomy" id="2787751"/>
    <lineage>
        <taxon>Bacteria</taxon>
        <taxon>Pseudomonadati</taxon>
        <taxon>Thermodesulfobacteriota</taxon>
        <taxon>Desulfovibrionia</taxon>
        <taxon>Desulfovibrionales</taxon>
        <taxon>Desulfovibrionaceae</taxon>
        <taxon>Taurinivorans</taxon>
    </lineage>
</organism>
<protein>
    <recommendedName>
        <fullName evidence="3">Lipoprotein</fullName>
    </recommendedName>
</protein>
<dbReference type="EMBL" id="CP065938">
    <property type="protein sequence ID" value="UWX05835.1"/>
    <property type="molecule type" value="Genomic_DNA"/>
</dbReference>
<dbReference type="RefSeq" id="WP_334315426.1">
    <property type="nucleotide sequence ID" value="NZ_CP065938.1"/>
</dbReference>
<accession>A0ABY5Y0Z1</accession>
<evidence type="ECO:0008006" key="3">
    <source>
        <dbReference type="Google" id="ProtNLM"/>
    </source>
</evidence>
<evidence type="ECO:0000313" key="1">
    <source>
        <dbReference type="EMBL" id="UWX05835.1"/>
    </source>
</evidence>
<keyword evidence="2" id="KW-1185">Reference proteome</keyword>
<name>A0ABY5Y0Z1_9BACT</name>
<reference evidence="1" key="1">
    <citation type="submission" date="2020-12" db="EMBL/GenBank/DDBJ databases">
        <title>Taurinivorans muris gen. nov., sp. nov., fundamental and realized metabolic niche of a ubiquitous sulfidogenic bacterium in the murine intestine.</title>
        <authorList>
            <person name="Ye H."/>
            <person name="Hanson B.T."/>
            <person name="Loy A."/>
        </authorList>
    </citation>
    <scope>NUCLEOTIDE SEQUENCE</scope>
    <source>
        <strain evidence="1">LT0009</strain>
    </source>
</reference>
<gene>
    <name evidence="1" type="ORF">JBF11_00450</name>
</gene>
<sequence>MKYFILLFVIICFAGCSKSTGVMSIGKDNYMISTDVSTEFYAPSDAVKKSIEEATLYCNSLDKDIFVENIQNTNNDNNISSNCTLIFQCVDKK</sequence>
<dbReference type="Proteomes" id="UP001058120">
    <property type="component" value="Chromosome"/>
</dbReference>
<evidence type="ECO:0000313" key="2">
    <source>
        <dbReference type="Proteomes" id="UP001058120"/>
    </source>
</evidence>
<proteinExistence type="predicted"/>